<name>A0A5B8U224_9ACTN</name>
<accession>A0A5B8U224</accession>
<reference evidence="5 6" key="1">
    <citation type="journal article" date="2018" name="J. Microbiol.">
        <title>Baekduia soli gen. nov., sp. nov., a novel bacterium isolated from the soil of Baekdu Mountain and proposal of a novel family name, Baekduiaceae fam. nov.</title>
        <authorList>
            <person name="An D.S."/>
            <person name="Siddiqi M.Z."/>
            <person name="Kim K.H."/>
            <person name="Yu H.S."/>
            <person name="Im W.T."/>
        </authorList>
    </citation>
    <scope>NUCLEOTIDE SEQUENCE [LARGE SCALE GENOMIC DNA]</scope>
    <source>
        <strain evidence="5 6">BR7-21</strain>
    </source>
</reference>
<dbReference type="Proteomes" id="UP000321805">
    <property type="component" value="Chromosome"/>
</dbReference>
<gene>
    <name evidence="5" type="ORF">FSW04_04905</name>
</gene>
<feature type="compositionally biased region" description="Basic and acidic residues" evidence="3">
    <location>
        <begin position="162"/>
        <end position="171"/>
    </location>
</feature>
<dbReference type="KEGG" id="bsol:FSW04_04905"/>
<dbReference type="InterPro" id="IPR009061">
    <property type="entry name" value="DNA-bd_dom_put_sf"/>
</dbReference>
<dbReference type="SMART" id="SM00422">
    <property type="entry name" value="HTH_MERR"/>
    <property type="match status" value="1"/>
</dbReference>
<organism evidence="5 6">
    <name type="scientific">Baekduia soli</name>
    <dbReference type="NCBI Taxonomy" id="496014"/>
    <lineage>
        <taxon>Bacteria</taxon>
        <taxon>Bacillati</taxon>
        <taxon>Actinomycetota</taxon>
        <taxon>Thermoleophilia</taxon>
        <taxon>Solirubrobacterales</taxon>
        <taxon>Baekduiaceae</taxon>
        <taxon>Baekduia</taxon>
    </lineage>
</organism>
<keyword evidence="1" id="KW-0238">DNA-binding</keyword>
<dbReference type="OrthoDB" id="5345718at2"/>
<protein>
    <submittedName>
        <fullName evidence="5">Helix-turn-helix transcriptional regulator</fullName>
    </submittedName>
</protein>
<dbReference type="PANTHER" id="PTHR30204:SF58">
    <property type="entry name" value="HTH-TYPE TRANSCRIPTIONAL REGULATOR YFMP"/>
    <property type="match status" value="1"/>
</dbReference>
<feature type="domain" description="HTH merR-type" evidence="4">
    <location>
        <begin position="19"/>
        <end position="88"/>
    </location>
</feature>
<sequence length="171" mass="19788">MRRTRTTTTRVTVSSDRGVFMISVAAELAEMHPQTLRMYEQRGLIEPKRSPKGTRLYSHEDVERLRRIQEMTNDLGLNLAGVEHVLRLEQELERARRRLDALERRTEELQAEMEAQVEAVRREHRAELVPLKHTRSILPAHEAVPAPRPAPAPPSGRRRIRVQREDTRPAG</sequence>
<feature type="region of interest" description="Disordered" evidence="3">
    <location>
        <begin position="138"/>
        <end position="171"/>
    </location>
</feature>
<dbReference type="RefSeq" id="WP_146916854.1">
    <property type="nucleotide sequence ID" value="NZ_CP042430.1"/>
</dbReference>
<dbReference type="Pfam" id="PF13411">
    <property type="entry name" value="MerR_1"/>
    <property type="match status" value="1"/>
</dbReference>
<dbReference type="Gene3D" id="1.10.1660.10">
    <property type="match status" value="1"/>
</dbReference>
<keyword evidence="2" id="KW-0175">Coiled coil</keyword>
<dbReference type="PANTHER" id="PTHR30204">
    <property type="entry name" value="REDOX-CYCLING DRUG-SENSING TRANSCRIPTIONAL ACTIVATOR SOXR"/>
    <property type="match status" value="1"/>
</dbReference>
<dbReference type="GO" id="GO:0003700">
    <property type="term" value="F:DNA-binding transcription factor activity"/>
    <property type="evidence" value="ECO:0007669"/>
    <property type="project" value="InterPro"/>
</dbReference>
<evidence type="ECO:0000259" key="4">
    <source>
        <dbReference type="PROSITE" id="PS50937"/>
    </source>
</evidence>
<evidence type="ECO:0000256" key="2">
    <source>
        <dbReference type="SAM" id="Coils"/>
    </source>
</evidence>
<dbReference type="NCBIfam" id="NF047375">
    <property type="entry name" value="HeatShock_HspR"/>
    <property type="match status" value="1"/>
</dbReference>
<evidence type="ECO:0000313" key="6">
    <source>
        <dbReference type="Proteomes" id="UP000321805"/>
    </source>
</evidence>
<dbReference type="SUPFAM" id="SSF46955">
    <property type="entry name" value="Putative DNA-binding domain"/>
    <property type="match status" value="1"/>
</dbReference>
<dbReference type="InterPro" id="IPR047057">
    <property type="entry name" value="MerR_fam"/>
</dbReference>
<dbReference type="PROSITE" id="PS50937">
    <property type="entry name" value="HTH_MERR_2"/>
    <property type="match status" value="1"/>
</dbReference>
<dbReference type="AlphaFoldDB" id="A0A5B8U224"/>
<dbReference type="CDD" id="cd04766">
    <property type="entry name" value="HTH_HspR"/>
    <property type="match status" value="1"/>
</dbReference>
<keyword evidence="6" id="KW-1185">Reference proteome</keyword>
<evidence type="ECO:0000256" key="1">
    <source>
        <dbReference type="ARBA" id="ARBA00023125"/>
    </source>
</evidence>
<dbReference type="EMBL" id="CP042430">
    <property type="protein sequence ID" value="QEC46992.1"/>
    <property type="molecule type" value="Genomic_DNA"/>
</dbReference>
<dbReference type="InterPro" id="IPR000551">
    <property type="entry name" value="MerR-type_HTH_dom"/>
</dbReference>
<dbReference type="GO" id="GO:0003677">
    <property type="term" value="F:DNA binding"/>
    <property type="evidence" value="ECO:0007669"/>
    <property type="project" value="UniProtKB-KW"/>
</dbReference>
<proteinExistence type="predicted"/>
<evidence type="ECO:0000313" key="5">
    <source>
        <dbReference type="EMBL" id="QEC46992.1"/>
    </source>
</evidence>
<evidence type="ECO:0000256" key="3">
    <source>
        <dbReference type="SAM" id="MobiDB-lite"/>
    </source>
</evidence>
<feature type="coiled-coil region" evidence="2">
    <location>
        <begin position="85"/>
        <end position="123"/>
    </location>
</feature>